<protein>
    <submittedName>
        <fullName evidence="2">Uncharacterized protein</fullName>
    </submittedName>
</protein>
<dbReference type="OrthoDB" id="2285376at2"/>
<feature type="region of interest" description="Disordered" evidence="1">
    <location>
        <begin position="184"/>
        <end position="204"/>
    </location>
</feature>
<sequence>MKVEAWQNVNGKLIIDDDKAIAVKDEKALLNHEELKKMLKEKGKPVNDVRQALIKNTVKQQIKIDPLEISKSFNENNDSVNAEKTKKLINSKPVHQYKQVKNELQFFGESFLEGFLGFYGLKIDNALSRYEQNLKVVEKYDLGKENEKQYFIGRAPEGKLELASKVLPTREIAESELAKFYGQTAKQEETQTAKIQRERKDNNE</sequence>
<dbReference type="EMBL" id="AZGB01000006">
    <property type="protein sequence ID" value="KRM07533.1"/>
    <property type="molecule type" value="Genomic_DNA"/>
</dbReference>
<dbReference type="STRING" id="1423750.FC89_GL000220"/>
<evidence type="ECO:0000313" key="3">
    <source>
        <dbReference type="Proteomes" id="UP000051451"/>
    </source>
</evidence>
<dbReference type="RefSeq" id="WP_057871018.1">
    <property type="nucleotide sequence ID" value="NZ_AZGB01000006.1"/>
</dbReference>
<proteinExistence type="predicted"/>
<gene>
    <name evidence="2" type="ORF">FC89_GL000220</name>
</gene>
<feature type="compositionally biased region" description="Basic and acidic residues" evidence="1">
    <location>
        <begin position="186"/>
        <end position="204"/>
    </location>
</feature>
<reference evidence="2 3" key="1">
    <citation type="journal article" date="2015" name="Genome Announc.">
        <title>Expanding the biotechnology potential of lactobacilli through comparative genomics of 213 strains and associated genera.</title>
        <authorList>
            <person name="Sun Z."/>
            <person name="Harris H.M."/>
            <person name="McCann A."/>
            <person name="Guo C."/>
            <person name="Argimon S."/>
            <person name="Zhang W."/>
            <person name="Yang X."/>
            <person name="Jeffery I.B."/>
            <person name="Cooney J.C."/>
            <person name="Kagawa T.F."/>
            <person name="Liu W."/>
            <person name="Song Y."/>
            <person name="Salvetti E."/>
            <person name="Wrobel A."/>
            <person name="Rasinkangas P."/>
            <person name="Parkhill J."/>
            <person name="Rea M.C."/>
            <person name="O'Sullivan O."/>
            <person name="Ritari J."/>
            <person name="Douillard F.P."/>
            <person name="Paul Ross R."/>
            <person name="Yang R."/>
            <person name="Briner A.E."/>
            <person name="Felis G.E."/>
            <person name="de Vos W.M."/>
            <person name="Barrangou R."/>
            <person name="Klaenhammer T.R."/>
            <person name="Caufield P.W."/>
            <person name="Cui Y."/>
            <person name="Zhang H."/>
            <person name="O'Toole P.W."/>
        </authorList>
    </citation>
    <scope>NUCLEOTIDE SEQUENCE [LARGE SCALE GENOMIC DNA]</scope>
    <source>
        <strain evidence="2 3">DSM 18630</strain>
    </source>
</reference>
<organism evidence="2 3">
    <name type="scientific">Liquorilactobacillus ghanensis DSM 18630</name>
    <dbReference type="NCBI Taxonomy" id="1423750"/>
    <lineage>
        <taxon>Bacteria</taxon>
        <taxon>Bacillati</taxon>
        <taxon>Bacillota</taxon>
        <taxon>Bacilli</taxon>
        <taxon>Lactobacillales</taxon>
        <taxon>Lactobacillaceae</taxon>
        <taxon>Liquorilactobacillus</taxon>
    </lineage>
</organism>
<evidence type="ECO:0000256" key="1">
    <source>
        <dbReference type="SAM" id="MobiDB-lite"/>
    </source>
</evidence>
<dbReference type="Proteomes" id="UP000051451">
    <property type="component" value="Unassembled WGS sequence"/>
</dbReference>
<evidence type="ECO:0000313" key="2">
    <source>
        <dbReference type="EMBL" id="KRM07533.1"/>
    </source>
</evidence>
<name>A0A0R1VQ27_9LACO</name>
<accession>A0A0R1VQ27</accession>
<keyword evidence="3" id="KW-1185">Reference proteome</keyword>
<comment type="caution">
    <text evidence="2">The sequence shown here is derived from an EMBL/GenBank/DDBJ whole genome shotgun (WGS) entry which is preliminary data.</text>
</comment>
<dbReference type="GeneID" id="98318278"/>
<dbReference type="PATRIC" id="fig|1423750.3.peg.222"/>
<dbReference type="AlphaFoldDB" id="A0A0R1VQ27"/>